<reference evidence="1" key="1">
    <citation type="submission" date="2023-03" db="EMBL/GenBank/DDBJ databases">
        <authorList>
            <person name="Shen W."/>
            <person name="Cai J."/>
        </authorList>
    </citation>
    <scope>NUCLEOTIDE SEQUENCE</scope>
    <source>
        <strain evidence="1">P66-3</strain>
    </source>
</reference>
<name>A0ABU3FDL0_9ENTE</name>
<dbReference type="EMBL" id="JARQAJ010000008">
    <property type="protein sequence ID" value="MDT2760476.1"/>
    <property type="molecule type" value="Genomic_DNA"/>
</dbReference>
<evidence type="ECO:0008006" key="3">
    <source>
        <dbReference type="Google" id="ProtNLM"/>
    </source>
</evidence>
<keyword evidence="2" id="KW-1185">Reference proteome</keyword>
<accession>A0ABU3FDL0</accession>
<comment type="caution">
    <text evidence="1">The sequence shown here is derived from an EMBL/GenBank/DDBJ whole genome shotgun (WGS) entry which is preliminary data.</text>
</comment>
<evidence type="ECO:0000313" key="1">
    <source>
        <dbReference type="EMBL" id="MDT2760476.1"/>
    </source>
</evidence>
<dbReference type="Proteomes" id="UP001181046">
    <property type="component" value="Unassembled WGS sequence"/>
</dbReference>
<sequence>MRYITEQDLQVQHRHEPLKKIMLTQNERLTPGARQFLADHQIRIIDCDSPIETAEETDNSLKIAALTTKRQTFFPLLELELWEAALKASEVNRDSCQRIIELVSLVKQIATEDIAELEICEVAEINTDELTSEEIFQPTGKIILKLRRACVYSTTLKTCVTAEQKGALEYLIYLINNEICQLLT</sequence>
<gene>
    <name evidence="1" type="ORF">P7H27_11955</name>
</gene>
<evidence type="ECO:0000313" key="2">
    <source>
        <dbReference type="Proteomes" id="UP001181046"/>
    </source>
</evidence>
<organism evidence="1 2">
    <name type="scientific">Enterococcus xiangfangensis</name>
    <dbReference type="NCBI Taxonomy" id="1296537"/>
    <lineage>
        <taxon>Bacteria</taxon>
        <taxon>Bacillati</taxon>
        <taxon>Bacillota</taxon>
        <taxon>Bacilli</taxon>
        <taxon>Lactobacillales</taxon>
        <taxon>Enterococcaceae</taxon>
        <taxon>Enterococcus</taxon>
    </lineage>
</organism>
<protein>
    <recommendedName>
        <fullName evidence="3">Ethanolamine utilization cobalamin adenosyltransferase</fullName>
    </recommendedName>
</protein>
<dbReference type="RefSeq" id="WP_137619104.1">
    <property type="nucleotide sequence ID" value="NZ_BJDX01000007.1"/>
</dbReference>
<proteinExistence type="predicted"/>